<sequence>MKAVIIKEHGIPALTDIKEQTMRPDYVKVKTVALGVNPTDLHHTAGAGRVGGIIGCDLSGIVEEVGGECKSDVKKGDHVYGVCHGANLTSEEDGAFAEYALVRDGHIAKIPEGLSFEETATLGVGITTIGQSLYMTMNLPLPGEKPIEGAPFFLVYGGSSATGTLAIQYAKLSGRTVVTTASPENFELVKSRGADAVFDYHDPECARLIKEYTRGELCYVLDCVSTESSYKLIAEALPETPQKPVQVVTLLPTDTWPRKDITATAILAYTSFGKAFSKFGIDFPEIAPHFEYGVMFWKLSQKLLAEGKVKPHPVALRKGGLAGIPGGIAEHAEGKVRAVKLVYKVDETDGGVSAPGSAIQGRELGSNW</sequence>
<dbReference type="PANTHER" id="PTHR45348">
    <property type="entry name" value="HYPOTHETICAL OXIDOREDUCTASE (EUROFUNG)"/>
    <property type="match status" value="1"/>
</dbReference>
<dbReference type="Proteomes" id="UP000799764">
    <property type="component" value="Unassembled WGS sequence"/>
</dbReference>
<comment type="similarity">
    <text evidence="1">Belongs to the zinc-containing alcohol dehydrogenase family.</text>
</comment>
<dbReference type="Gene3D" id="3.40.50.720">
    <property type="entry name" value="NAD(P)-binding Rossmann-like Domain"/>
    <property type="match status" value="1"/>
</dbReference>
<comment type="caution">
    <text evidence="5">The sequence shown here is derived from an EMBL/GenBank/DDBJ whole genome shotgun (WGS) entry which is preliminary data.</text>
</comment>
<dbReference type="SMART" id="SM00829">
    <property type="entry name" value="PKS_ER"/>
    <property type="match status" value="1"/>
</dbReference>
<dbReference type="AlphaFoldDB" id="A0A9P4PF75"/>
<evidence type="ECO:0000256" key="1">
    <source>
        <dbReference type="ARBA" id="ARBA00008072"/>
    </source>
</evidence>
<dbReference type="InterPro" id="IPR047122">
    <property type="entry name" value="Trans-enoyl_RdTase-like"/>
</dbReference>
<evidence type="ECO:0000313" key="5">
    <source>
        <dbReference type="EMBL" id="KAF2443026.1"/>
    </source>
</evidence>
<dbReference type="SUPFAM" id="SSF51735">
    <property type="entry name" value="NAD(P)-binding Rossmann-fold domains"/>
    <property type="match status" value="1"/>
</dbReference>
<dbReference type="PANTHER" id="PTHR45348:SF2">
    <property type="entry name" value="ZINC-TYPE ALCOHOL DEHYDROGENASE-LIKE PROTEIN C2E1P3.01"/>
    <property type="match status" value="1"/>
</dbReference>
<dbReference type="SUPFAM" id="SSF50129">
    <property type="entry name" value="GroES-like"/>
    <property type="match status" value="1"/>
</dbReference>
<proteinExistence type="inferred from homology"/>
<comment type="subunit">
    <text evidence="2">Monomer.</text>
</comment>
<dbReference type="GO" id="GO:0016651">
    <property type="term" value="F:oxidoreductase activity, acting on NAD(P)H"/>
    <property type="evidence" value="ECO:0007669"/>
    <property type="project" value="InterPro"/>
</dbReference>
<evidence type="ECO:0000256" key="2">
    <source>
        <dbReference type="ARBA" id="ARBA00011245"/>
    </source>
</evidence>
<accession>A0A9P4PF75</accession>
<organism evidence="5 6">
    <name type="scientific">Karstenula rhodostoma CBS 690.94</name>
    <dbReference type="NCBI Taxonomy" id="1392251"/>
    <lineage>
        <taxon>Eukaryota</taxon>
        <taxon>Fungi</taxon>
        <taxon>Dikarya</taxon>
        <taxon>Ascomycota</taxon>
        <taxon>Pezizomycotina</taxon>
        <taxon>Dothideomycetes</taxon>
        <taxon>Pleosporomycetidae</taxon>
        <taxon>Pleosporales</taxon>
        <taxon>Massarineae</taxon>
        <taxon>Didymosphaeriaceae</taxon>
        <taxon>Karstenula</taxon>
    </lineage>
</organism>
<dbReference type="InterPro" id="IPR020843">
    <property type="entry name" value="ER"/>
</dbReference>
<evidence type="ECO:0000313" key="6">
    <source>
        <dbReference type="Proteomes" id="UP000799764"/>
    </source>
</evidence>
<keyword evidence="6" id="KW-1185">Reference proteome</keyword>
<dbReference type="InterPro" id="IPR036291">
    <property type="entry name" value="NAD(P)-bd_dom_sf"/>
</dbReference>
<dbReference type="CDD" id="cd08249">
    <property type="entry name" value="enoyl_reductase_like"/>
    <property type="match status" value="1"/>
</dbReference>
<dbReference type="EMBL" id="MU001503">
    <property type="protein sequence ID" value="KAF2443026.1"/>
    <property type="molecule type" value="Genomic_DNA"/>
</dbReference>
<dbReference type="Pfam" id="PF08240">
    <property type="entry name" value="ADH_N"/>
    <property type="match status" value="1"/>
</dbReference>
<keyword evidence="3" id="KW-0560">Oxidoreductase</keyword>
<name>A0A9P4PF75_9PLEO</name>
<dbReference type="Pfam" id="PF00107">
    <property type="entry name" value="ADH_zinc_N"/>
    <property type="match status" value="1"/>
</dbReference>
<evidence type="ECO:0000259" key="4">
    <source>
        <dbReference type="SMART" id="SM00829"/>
    </source>
</evidence>
<dbReference type="InterPro" id="IPR013149">
    <property type="entry name" value="ADH-like_C"/>
</dbReference>
<dbReference type="Gene3D" id="3.90.180.10">
    <property type="entry name" value="Medium-chain alcohol dehydrogenases, catalytic domain"/>
    <property type="match status" value="1"/>
</dbReference>
<dbReference type="InterPro" id="IPR013154">
    <property type="entry name" value="ADH-like_N"/>
</dbReference>
<protein>
    <submittedName>
        <fullName evidence="5">Zinc-binding oxidoreductase ToxD</fullName>
    </submittedName>
</protein>
<evidence type="ECO:0000256" key="3">
    <source>
        <dbReference type="ARBA" id="ARBA00023002"/>
    </source>
</evidence>
<reference evidence="5" key="1">
    <citation type="journal article" date="2020" name="Stud. Mycol.">
        <title>101 Dothideomycetes genomes: a test case for predicting lifestyles and emergence of pathogens.</title>
        <authorList>
            <person name="Haridas S."/>
            <person name="Albert R."/>
            <person name="Binder M."/>
            <person name="Bloem J."/>
            <person name="Labutti K."/>
            <person name="Salamov A."/>
            <person name="Andreopoulos B."/>
            <person name="Baker S."/>
            <person name="Barry K."/>
            <person name="Bills G."/>
            <person name="Bluhm B."/>
            <person name="Cannon C."/>
            <person name="Castanera R."/>
            <person name="Culley D."/>
            <person name="Daum C."/>
            <person name="Ezra D."/>
            <person name="Gonzalez J."/>
            <person name="Henrissat B."/>
            <person name="Kuo A."/>
            <person name="Liang C."/>
            <person name="Lipzen A."/>
            <person name="Lutzoni F."/>
            <person name="Magnuson J."/>
            <person name="Mondo S."/>
            <person name="Nolan M."/>
            <person name="Ohm R."/>
            <person name="Pangilinan J."/>
            <person name="Park H.-J."/>
            <person name="Ramirez L."/>
            <person name="Alfaro M."/>
            <person name="Sun H."/>
            <person name="Tritt A."/>
            <person name="Yoshinaga Y."/>
            <person name="Zwiers L.-H."/>
            <person name="Turgeon B."/>
            <person name="Goodwin S."/>
            <person name="Spatafora J."/>
            <person name="Crous P."/>
            <person name="Grigoriev I."/>
        </authorList>
    </citation>
    <scope>NUCLEOTIDE SEQUENCE</scope>
    <source>
        <strain evidence="5">CBS 690.94</strain>
    </source>
</reference>
<gene>
    <name evidence="5" type="ORF">P171DRAFT_391080</name>
</gene>
<dbReference type="OrthoDB" id="48317at2759"/>
<dbReference type="InterPro" id="IPR011032">
    <property type="entry name" value="GroES-like_sf"/>
</dbReference>
<feature type="domain" description="Enoyl reductase (ER)" evidence="4">
    <location>
        <begin position="10"/>
        <end position="339"/>
    </location>
</feature>